<dbReference type="InterPro" id="IPR005290">
    <property type="entry name" value="Ribosomal_uS15_bac-type"/>
</dbReference>
<gene>
    <name evidence="4 7" type="primary">rpsO</name>
    <name evidence="7" type="ORF">KL86APRO_12390</name>
</gene>
<evidence type="ECO:0000313" key="7">
    <source>
        <dbReference type="EMBL" id="SBW08423.1"/>
    </source>
</evidence>
<organism evidence="7">
    <name type="scientific">uncultured Alphaproteobacteria bacterium</name>
    <dbReference type="NCBI Taxonomy" id="91750"/>
    <lineage>
        <taxon>Bacteria</taxon>
        <taxon>Pseudomonadati</taxon>
        <taxon>Pseudomonadota</taxon>
        <taxon>Alphaproteobacteria</taxon>
        <taxon>environmental samples</taxon>
    </lineage>
</organism>
<dbReference type="SMART" id="SM01387">
    <property type="entry name" value="Ribosomal_S15"/>
    <property type="match status" value="1"/>
</dbReference>
<keyword evidence="1 4" id="KW-0689">Ribosomal protein</keyword>
<dbReference type="Gene3D" id="6.10.250.3130">
    <property type="match status" value="1"/>
</dbReference>
<name>A0A212K9Q7_9PROT</name>
<evidence type="ECO:0000256" key="3">
    <source>
        <dbReference type="ARBA" id="ARBA00064542"/>
    </source>
</evidence>
<evidence type="ECO:0000256" key="2">
    <source>
        <dbReference type="ARBA" id="ARBA00023274"/>
    </source>
</evidence>
<comment type="subunit">
    <text evidence="3 4">Part of the 30S ribosomal subunit. Forms a bridge to the 50S subunit in the 70S ribosome, contacting the 23S rRNA.</text>
</comment>
<dbReference type="PANTHER" id="PTHR23321:SF26">
    <property type="entry name" value="SMALL RIBOSOMAL SUBUNIT PROTEIN US15M"/>
    <property type="match status" value="1"/>
</dbReference>
<keyword evidence="2 4" id="KW-0687">Ribonucleoprotein</keyword>
<protein>
    <recommendedName>
        <fullName evidence="4">Small ribosomal subunit protein uS15</fullName>
    </recommendedName>
</protein>
<dbReference type="SUPFAM" id="SSF47060">
    <property type="entry name" value="S15/NS1 RNA-binding domain"/>
    <property type="match status" value="1"/>
</dbReference>
<dbReference type="NCBIfam" id="TIGR00952">
    <property type="entry name" value="S15_bact"/>
    <property type="match status" value="1"/>
</dbReference>
<dbReference type="EMBL" id="FLUO01000001">
    <property type="protein sequence ID" value="SBW08423.1"/>
    <property type="molecule type" value="Genomic_DNA"/>
</dbReference>
<dbReference type="Pfam" id="PF00312">
    <property type="entry name" value="Ribosomal_S15"/>
    <property type="match status" value="1"/>
</dbReference>
<keyword evidence="4 6" id="KW-0694">RNA-binding</keyword>
<dbReference type="Gene3D" id="1.10.287.10">
    <property type="entry name" value="S15/NS1, RNA-binding"/>
    <property type="match status" value="1"/>
</dbReference>
<evidence type="ECO:0000256" key="4">
    <source>
        <dbReference type="HAMAP-Rule" id="MF_01343"/>
    </source>
</evidence>
<dbReference type="GO" id="GO:0019843">
    <property type="term" value="F:rRNA binding"/>
    <property type="evidence" value="ECO:0007669"/>
    <property type="project" value="UniProtKB-UniRule"/>
</dbReference>
<proteinExistence type="inferred from homology"/>
<dbReference type="GO" id="GO:0006412">
    <property type="term" value="P:translation"/>
    <property type="evidence" value="ECO:0007669"/>
    <property type="project" value="UniProtKB-UniRule"/>
</dbReference>
<dbReference type="GO" id="GO:0022627">
    <property type="term" value="C:cytosolic small ribosomal subunit"/>
    <property type="evidence" value="ECO:0007669"/>
    <property type="project" value="TreeGrafter"/>
</dbReference>
<comment type="function">
    <text evidence="4">Forms an intersubunit bridge (bridge B4) with the 23S rRNA of the 50S subunit in the ribosome.</text>
</comment>
<evidence type="ECO:0000256" key="6">
    <source>
        <dbReference type="RuleBase" id="RU004524"/>
    </source>
</evidence>
<dbReference type="GO" id="GO:0003735">
    <property type="term" value="F:structural constituent of ribosome"/>
    <property type="evidence" value="ECO:0007669"/>
    <property type="project" value="InterPro"/>
</dbReference>
<dbReference type="CDD" id="cd00353">
    <property type="entry name" value="Ribosomal_S15p_S13e"/>
    <property type="match status" value="1"/>
</dbReference>
<sequence length="89" mass="10475">MSITQERKQELIKEYATAEGDTGSPEVQVAVLSERIKNLTEHLKEHKKDFHSRRGLLIMVGQRRRLLDYVKAKDVKRYDSLIQRLGLRR</sequence>
<accession>A0A212K9Q7</accession>
<dbReference type="AlphaFoldDB" id="A0A212K9Q7"/>
<dbReference type="InterPro" id="IPR000589">
    <property type="entry name" value="Ribosomal_uS15"/>
</dbReference>
<comment type="function">
    <text evidence="4 6">One of the primary rRNA binding proteins, it binds directly to 16S rRNA where it helps nucleate assembly of the platform of the 30S subunit by binding and bridging several RNA helices of the 16S rRNA.</text>
</comment>
<keyword evidence="4 6" id="KW-0699">rRNA-binding</keyword>
<evidence type="ECO:0000256" key="5">
    <source>
        <dbReference type="RuleBase" id="RU003919"/>
    </source>
</evidence>
<dbReference type="PANTHER" id="PTHR23321">
    <property type="entry name" value="RIBOSOMAL PROTEIN S15, BACTERIAL AND ORGANELLAR"/>
    <property type="match status" value="1"/>
</dbReference>
<comment type="similarity">
    <text evidence="4 5">Belongs to the universal ribosomal protein uS15 family.</text>
</comment>
<evidence type="ECO:0000256" key="1">
    <source>
        <dbReference type="ARBA" id="ARBA00022980"/>
    </source>
</evidence>
<reference evidence="7" key="1">
    <citation type="submission" date="2016-04" db="EMBL/GenBank/DDBJ databases">
        <authorList>
            <person name="Evans L.H."/>
            <person name="Alamgir A."/>
            <person name="Owens N."/>
            <person name="Weber N.D."/>
            <person name="Virtaneva K."/>
            <person name="Barbian K."/>
            <person name="Babar A."/>
            <person name="Rosenke K."/>
        </authorList>
    </citation>
    <scope>NUCLEOTIDE SEQUENCE</scope>
    <source>
        <strain evidence="7">86</strain>
    </source>
</reference>
<dbReference type="PROSITE" id="PS00362">
    <property type="entry name" value="RIBOSOMAL_S15"/>
    <property type="match status" value="1"/>
</dbReference>
<dbReference type="FunFam" id="1.10.287.10:FF:000002">
    <property type="entry name" value="30S ribosomal protein S15"/>
    <property type="match status" value="1"/>
</dbReference>
<dbReference type="HAMAP" id="MF_01343_B">
    <property type="entry name" value="Ribosomal_uS15_B"/>
    <property type="match status" value="1"/>
</dbReference>
<dbReference type="InterPro" id="IPR009068">
    <property type="entry name" value="uS15_NS1_RNA-bd_sf"/>
</dbReference>